<feature type="region of interest" description="Disordered" evidence="5">
    <location>
        <begin position="176"/>
        <end position="213"/>
    </location>
</feature>
<dbReference type="PROSITE" id="PS50968">
    <property type="entry name" value="BIOTINYL_LIPOYL"/>
    <property type="match status" value="1"/>
</dbReference>
<keyword evidence="3" id="KW-0809">Transit peptide</keyword>
<dbReference type="PROSITE" id="PS51826">
    <property type="entry name" value="PSBD"/>
    <property type="match status" value="1"/>
</dbReference>
<dbReference type="InterPro" id="IPR011053">
    <property type="entry name" value="Single_hybrid_motif"/>
</dbReference>
<feature type="compositionally biased region" description="Pro residues" evidence="5">
    <location>
        <begin position="183"/>
        <end position="202"/>
    </location>
</feature>
<dbReference type="Pfam" id="PF00364">
    <property type="entry name" value="Biotin_lipoyl"/>
    <property type="match status" value="1"/>
</dbReference>
<dbReference type="GO" id="GO:0045254">
    <property type="term" value="C:pyruvate dehydrogenase complex"/>
    <property type="evidence" value="ECO:0007669"/>
    <property type="project" value="InterPro"/>
</dbReference>
<comment type="caution">
    <text evidence="8">The sequence shown here is derived from an EMBL/GenBank/DDBJ whole genome shotgun (WGS) entry which is preliminary data.</text>
</comment>
<dbReference type="Pfam" id="PF02817">
    <property type="entry name" value="E3_binding"/>
    <property type="match status" value="1"/>
</dbReference>
<proteinExistence type="inferred from homology"/>
<feature type="region of interest" description="Disordered" evidence="5">
    <location>
        <begin position="105"/>
        <end position="131"/>
    </location>
</feature>
<dbReference type="OrthoDB" id="537444at2759"/>
<dbReference type="Pfam" id="PF00198">
    <property type="entry name" value="2-oxoacid_dh"/>
    <property type="match status" value="1"/>
</dbReference>
<dbReference type="Proteomes" id="UP000792457">
    <property type="component" value="Unassembled WGS sequence"/>
</dbReference>
<evidence type="ECO:0000256" key="1">
    <source>
        <dbReference type="ARBA" id="ARBA00007317"/>
    </source>
</evidence>
<evidence type="ECO:0000256" key="5">
    <source>
        <dbReference type="SAM" id="MobiDB-lite"/>
    </source>
</evidence>
<dbReference type="SUPFAM" id="SSF47005">
    <property type="entry name" value="Peripheral subunit-binding domain of 2-oxo acid dehydrogenase complex"/>
    <property type="match status" value="1"/>
</dbReference>
<dbReference type="CDD" id="cd06849">
    <property type="entry name" value="lipoyl_domain"/>
    <property type="match status" value="1"/>
</dbReference>
<dbReference type="FunFam" id="2.40.50.100:FF:000010">
    <property type="entry name" value="Acetyltransferase component of pyruvate dehydrogenase complex"/>
    <property type="match status" value="1"/>
</dbReference>
<feature type="domain" description="Lipoyl-binding" evidence="6">
    <location>
        <begin position="1"/>
        <end position="90"/>
    </location>
</feature>
<dbReference type="GO" id="GO:0006086">
    <property type="term" value="P:pyruvate decarboxylation to acetyl-CoA"/>
    <property type="evidence" value="ECO:0007669"/>
    <property type="project" value="InterPro"/>
</dbReference>
<dbReference type="SUPFAM" id="SSF51230">
    <property type="entry name" value="Single hybrid motif"/>
    <property type="match status" value="1"/>
</dbReference>
<keyword evidence="4" id="KW-0012">Acyltransferase</keyword>
<protein>
    <recommendedName>
        <fullName evidence="4">Dihydrolipoamide acetyltransferase component of pyruvate dehydrogenase complex</fullName>
        <ecNumber evidence="4">2.3.1.-</ecNumber>
    </recommendedName>
</protein>
<comment type="cofactor">
    <cofactor evidence="4">
        <name>(R)-lipoate</name>
        <dbReference type="ChEBI" id="CHEBI:83088"/>
    </cofactor>
</comment>
<evidence type="ECO:0000259" key="6">
    <source>
        <dbReference type="PROSITE" id="PS50968"/>
    </source>
</evidence>
<dbReference type="Gene3D" id="3.30.559.10">
    <property type="entry name" value="Chloramphenicol acetyltransferase-like domain"/>
    <property type="match status" value="1"/>
</dbReference>
<dbReference type="GO" id="GO:0005739">
    <property type="term" value="C:mitochondrion"/>
    <property type="evidence" value="ECO:0007669"/>
    <property type="project" value="TreeGrafter"/>
</dbReference>
<dbReference type="PROSITE" id="PS00189">
    <property type="entry name" value="LIPOYL"/>
    <property type="match status" value="1"/>
</dbReference>
<evidence type="ECO:0000256" key="3">
    <source>
        <dbReference type="ARBA" id="ARBA00022946"/>
    </source>
</evidence>
<evidence type="ECO:0000256" key="4">
    <source>
        <dbReference type="RuleBase" id="RU003423"/>
    </source>
</evidence>
<evidence type="ECO:0000313" key="8">
    <source>
        <dbReference type="EMBL" id="KAG8233942.1"/>
    </source>
</evidence>
<keyword evidence="9" id="KW-1185">Reference proteome</keyword>
<dbReference type="AlphaFoldDB" id="A0A8K0KFC0"/>
<dbReference type="GO" id="GO:0016746">
    <property type="term" value="F:acyltransferase activity"/>
    <property type="evidence" value="ECO:0007669"/>
    <property type="project" value="UniProtKB-KW"/>
</dbReference>
<dbReference type="EMBL" id="KZ308753">
    <property type="protein sequence ID" value="KAG8233942.1"/>
    <property type="molecule type" value="Genomic_DNA"/>
</dbReference>
<dbReference type="InterPro" id="IPR001078">
    <property type="entry name" value="2-oxoacid_DH_actylTfrase"/>
</dbReference>
<dbReference type="InterPro" id="IPR003016">
    <property type="entry name" value="2-oxoA_DH_lipoyl-BS"/>
</dbReference>
<dbReference type="InterPro" id="IPR023213">
    <property type="entry name" value="CAT-like_dom_sf"/>
</dbReference>
<keyword evidence="4" id="KW-0808">Transferase</keyword>
<sequence length="447" mass="48207">MEIKMPSLSPTMTEGTIVQWLKKEGDTIEPGDVLCEIQTDKAVVAFETEEEGILAKILVKYCTNIFRFCYMLVKEDTKNIKIGTLIGLMVAEGEDWKSVEIPAQTTDLKEEVSTEKPATPSPKKPLVAGDSHHISNIGPAVRGLLELYGLNMSDVPATGPKGKPVKGDILKLVNERNLKAKPPKPVPPPAAPQKVSKPPPAVPKVERKPLPVPEGSTFTDLELSNMRITIAKRLTQSKTTIPHSYGTVRCEVDKILAMRKMLKADGIAVSVNDFVIKAVAVALQQCPRVNALWDGQKAVAVPDIDICVAVATDSGLITPIVRGADSLGVEDISKTVRELAGRARQGKLQLHEFQGGSFTISNLGMYGITEFSAIINPPQCGILAVGSGLLGVGETGKLCTKMSATLSYDGRAIGEDDAAEFLDNLRNVLEDPSRLLLGRHSFSRTEL</sequence>
<dbReference type="Gene3D" id="4.10.320.10">
    <property type="entry name" value="E3-binding domain"/>
    <property type="match status" value="1"/>
</dbReference>
<dbReference type="InterPro" id="IPR000089">
    <property type="entry name" value="Biotin_lipoyl"/>
</dbReference>
<gene>
    <name evidence="8" type="ORF">J437_LFUL005148</name>
</gene>
<feature type="domain" description="Peripheral subunit-binding (PSBD)" evidence="7">
    <location>
        <begin position="136"/>
        <end position="173"/>
    </location>
</feature>
<organism evidence="8 9">
    <name type="scientific">Ladona fulva</name>
    <name type="common">Scarce chaser dragonfly</name>
    <name type="synonym">Libellula fulva</name>
    <dbReference type="NCBI Taxonomy" id="123851"/>
    <lineage>
        <taxon>Eukaryota</taxon>
        <taxon>Metazoa</taxon>
        <taxon>Ecdysozoa</taxon>
        <taxon>Arthropoda</taxon>
        <taxon>Hexapoda</taxon>
        <taxon>Insecta</taxon>
        <taxon>Pterygota</taxon>
        <taxon>Palaeoptera</taxon>
        <taxon>Odonata</taxon>
        <taxon>Epiprocta</taxon>
        <taxon>Anisoptera</taxon>
        <taxon>Libelluloidea</taxon>
        <taxon>Libellulidae</taxon>
        <taxon>Ladona</taxon>
    </lineage>
</organism>
<accession>A0A8K0KFC0</accession>
<evidence type="ECO:0000313" key="9">
    <source>
        <dbReference type="Proteomes" id="UP000792457"/>
    </source>
</evidence>
<reference evidence="8" key="1">
    <citation type="submission" date="2013-04" db="EMBL/GenBank/DDBJ databases">
        <authorList>
            <person name="Qu J."/>
            <person name="Murali S.C."/>
            <person name="Bandaranaike D."/>
            <person name="Bellair M."/>
            <person name="Blankenburg K."/>
            <person name="Chao H."/>
            <person name="Dinh H."/>
            <person name="Doddapaneni H."/>
            <person name="Downs B."/>
            <person name="Dugan-Rocha S."/>
            <person name="Elkadiri S."/>
            <person name="Gnanaolivu R.D."/>
            <person name="Hernandez B."/>
            <person name="Javaid M."/>
            <person name="Jayaseelan J.C."/>
            <person name="Lee S."/>
            <person name="Li M."/>
            <person name="Ming W."/>
            <person name="Munidasa M."/>
            <person name="Muniz J."/>
            <person name="Nguyen L."/>
            <person name="Ongeri F."/>
            <person name="Osuji N."/>
            <person name="Pu L.-L."/>
            <person name="Puazo M."/>
            <person name="Qu C."/>
            <person name="Quiroz J."/>
            <person name="Raj R."/>
            <person name="Weissenberger G."/>
            <person name="Xin Y."/>
            <person name="Zou X."/>
            <person name="Han Y."/>
            <person name="Richards S."/>
            <person name="Worley K."/>
            <person name="Muzny D."/>
            <person name="Gibbs R."/>
        </authorList>
    </citation>
    <scope>NUCLEOTIDE SEQUENCE</scope>
    <source>
        <strain evidence="8">Sampled in the wild</strain>
    </source>
</reference>
<dbReference type="InterPro" id="IPR036625">
    <property type="entry name" value="E3-bd_dom_sf"/>
</dbReference>
<dbReference type="PANTHER" id="PTHR23151:SF90">
    <property type="entry name" value="DIHYDROLIPOYLLYSINE-RESIDUE ACETYLTRANSFERASE COMPONENT OF PYRUVATE DEHYDROGENASE COMPLEX, MITOCHONDRIAL-RELATED"/>
    <property type="match status" value="1"/>
</dbReference>
<reference evidence="8" key="2">
    <citation type="submission" date="2017-10" db="EMBL/GenBank/DDBJ databases">
        <title>Ladona fulva Genome sequencing and assembly.</title>
        <authorList>
            <person name="Murali S."/>
            <person name="Richards S."/>
            <person name="Bandaranaike D."/>
            <person name="Bellair M."/>
            <person name="Blankenburg K."/>
            <person name="Chao H."/>
            <person name="Dinh H."/>
            <person name="Doddapaneni H."/>
            <person name="Dugan-Rocha S."/>
            <person name="Elkadiri S."/>
            <person name="Gnanaolivu R."/>
            <person name="Hernandez B."/>
            <person name="Skinner E."/>
            <person name="Javaid M."/>
            <person name="Lee S."/>
            <person name="Li M."/>
            <person name="Ming W."/>
            <person name="Munidasa M."/>
            <person name="Muniz J."/>
            <person name="Nguyen L."/>
            <person name="Hughes D."/>
            <person name="Osuji N."/>
            <person name="Pu L.-L."/>
            <person name="Puazo M."/>
            <person name="Qu C."/>
            <person name="Quiroz J."/>
            <person name="Raj R."/>
            <person name="Weissenberger G."/>
            <person name="Xin Y."/>
            <person name="Zou X."/>
            <person name="Han Y."/>
            <person name="Worley K."/>
            <person name="Muzny D."/>
            <person name="Gibbs R."/>
        </authorList>
    </citation>
    <scope>NUCLEOTIDE SEQUENCE</scope>
    <source>
        <strain evidence="8">Sampled in the wild</strain>
    </source>
</reference>
<dbReference type="Gene3D" id="2.40.50.100">
    <property type="match status" value="1"/>
</dbReference>
<dbReference type="PANTHER" id="PTHR23151">
    <property type="entry name" value="DIHYDROLIPOAMIDE ACETYL/SUCCINYL-TRANSFERASE-RELATED"/>
    <property type="match status" value="1"/>
</dbReference>
<evidence type="ECO:0000256" key="2">
    <source>
        <dbReference type="ARBA" id="ARBA00022823"/>
    </source>
</evidence>
<dbReference type="EC" id="2.3.1.-" evidence="4"/>
<dbReference type="SUPFAM" id="SSF52777">
    <property type="entry name" value="CoA-dependent acyltransferases"/>
    <property type="match status" value="1"/>
</dbReference>
<dbReference type="InterPro" id="IPR004167">
    <property type="entry name" value="PSBD"/>
</dbReference>
<evidence type="ECO:0000259" key="7">
    <source>
        <dbReference type="PROSITE" id="PS51826"/>
    </source>
</evidence>
<comment type="similarity">
    <text evidence="1 4">Belongs to the 2-oxoacid dehydrogenase family.</text>
</comment>
<keyword evidence="2 4" id="KW-0450">Lipoyl</keyword>
<name>A0A8K0KFC0_LADFU</name>
<dbReference type="InterPro" id="IPR045257">
    <property type="entry name" value="E2/Pdx1"/>
</dbReference>